<dbReference type="HOGENOM" id="CLU_2435323_0_0_7"/>
<evidence type="ECO:0000313" key="1">
    <source>
        <dbReference type="EMBL" id="AII15556.1"/>
    </source>
</evidence>
<dbReference type="KEGG" id="caj:CIG1485E_a0031"/>
<accession>A0A076FC88</accession>
<geneLocation type="plasmid" evidence="1 2">
    <name>pCIG1485E</name>
</geneLocation>
<keyword evidence="1" id="KW-0614">Plasmid</keyword>
<dbReference type="AlphaFoldDB" id="A0A076FC88"/>
<dbReference type="Proteomes" id="UP000028486">
    <property type="component" value="Plasmid pCIG1485E"/>
</dbReference>
<reference evidence="1 2" key="1">
    <citation type="journal article" date="2014" name="Genome Announc.">
        <title>Complete Genome Sequence of Campylobacter iguaniorum Strain 1485ET, Isolated from a Bearded Dragon (Pogona vitticeps).</title>
        <authorList>
            <person name="Gilbert M.J."/>
            <person name="Miller W.G."/>
            <person name="Yee E."/>
            <person name="Kik M."/>
            <person name="Wagenaar J.A."/>
            <person name="Duim B."/>
        </authorList>
    </citation>
    <scope>NUCLEOTIDE SEQUENCE [LARGE SCALE GENOMIC DNA]</scope>
    <source>
        <strain evidence="1 2">1485E</strain>
        <plasmid evidence="1">pCIG1485E</plasmid>
    </source>
</reference>
<protein>
    <submittedName>
        <fullName evidence="1">Uncharacterized protein</fullName>
    </submittedName>
</protein>
<sequence>MENAGRCPYGYDEQKMEKQMLKPTACGLTADLRPNVVVADFEQGTTYPLWYHTTFIRVEDALEYLKVLYKDGIDPDDVFEHKFWLSLDEL</sequence>
<dbReference type="RefSeq" id="WP_144242197.1">
    <property type="nucleotide sequence ID" value="NZ_CP009044.1"/>
</dbReference>
<name>A0A076FC88_9BACT</name>
<organism evidence="1 2">
    <name type="scientific">Campylobacter iguaniorum</name>
    <dbReference type="NCBI Taxonomy" id="1244531"/>
    <lineage>
        <taxon>Bacteria</taxon>
        <taxon>Pseudomonadati</taxon>
        <taxon>Campylobacterota</taxon>
        <taxon>Epsilonproteobacteria</taxon>
        <taxon>Campylobacterales</taxon>
        <taxon>Campylobacteraceae</taxon>
        <taxon>Campylobacter</taxon>
    </lineage>
</organism>
<proteinExistence type="predicted"/>
<dbReference type="EMBL" id="CP009044">
    <property type="protein sequence ID" value="AII15556.1"/>
    <property type="molecule type" value="Genomic_DNA"/>
</dbReference>
<keyword evidence="2" id="KW-1185">Reference proteome</keyword>
<evidence type="ECO:0000313" key="2">
    <source>
        <dbReference type="Proteomes" id="UP000028486"/>
    </source>
</evidence>
<gene>
    <name evidence="1" type="ORF">CIG1485E_a0031</name>
</gene>